<name>A0A6C0KX86_9ZZZZ</name>
<protein>
    <submittedName>
        <fullName evidence="1">Uncharacterized protein</fullName>
    </submittedName>
</protein>
<dbReference type="AlphaFoldDB" id="A0A6C0KX86"/>
<evidence type="ECO:0000313" key="1">
    <source>
        <dbReference type="EMBL" id="QHU20948.1"/>
    </source>
</evidence>
<sequence length="270" mass="32146">MSTHKIATFLSIYSLIKNNKIDSNLKNLIQEFVKETDISIMNTIKENYLLELYDINSILIGTKSELLDLNKTQKSFYRSLYDILFNKLNIKSSSYFTKVPTLLFTEFCKGITYFRDDETSLIPIYHRESSYGSAAKNHIEKFAILDSDNVATKNKKKYAIRKCYIERKIYDKIYTKIKGLQEIRHLVELQKIERLYQEYFPNESIDIEIKYKNDLRPEKLIIIVIHGENKLIEEYIHHKNNTVKCIKLMNSVKYKKEQTWEKENIWIPIN</sequence>
<reference evidence="1" key="1">
    <citation type="journal article" date="2020" name="Nature">
        <title>Giant virus diversity and host interactions through global metagenomics.</title>
        <authorList>
            <person name="Schulz F."/>
            <person name="Roux S."/>
            <person name="Paez-Espino D."/>
            <person name="Jungbluth S."/>
            <person name="Walsh D.A."/>
            <person name="Denef V.J."/>
            <person name="McMahon K.D."/>
            <person name="Konstantinidis K.T."/>
            <person name="Eloe-Fadrosh E.A."/>
            <person name="Kyrpides N.C."/>
            <person name="Woyke T."/>
        </authorList>
    </citation>
    <scope>NUCLEOTIDE SEQUENCE</scope>
    <source>
        <strain evidence="1">GVMAG-S-3300013094-100</strain>
    </source>
</reference>
<dbReference type="EMBL" id="MN740976">
    <property type="protein sequence ID" value="QHU20948.1"/>
    <property type="molecule type" value="Genomic_DNA"/>
</dbReference>
<proteinExistence type="predicted"/>
<organism evidence="1">
    <name type="scientific">viral metagenome</name>
    <dbReference type="NCBI Taxonomy" id="1070528"/>
    <lineage>
        <taxon>unclassified sequences</taxon>
        <taxon>metagenomes</taxon>
        <taxon>organismal metagenomes</taxon>
    </lineage>
</organism>
<accession>A0A6C0KX86</accession>